<sequence>MNFETRNQSAPKTHKTTRMTATASAGNTTAASESGSNSSFGIRPEQIQPKAPRKHSKTPVS</sequence>
<name>A0A9D4K4N8_DREPO</name>
<feature type="region of interest" description="Disordered" evidence="1">
    <location>
        <begin position="1"/>
        <end position="61"/>
    </location>
</feature>
<reference evidence="2" key="2">
    <citation type="submission" date="2020-11" db="EMBL/GenBank/DDBJ databases">
        <authorList>
            <person name="McCartney M.A."/>
            <person name="Auch B."/>
            <person name="Kono T."/>
            <person name="Mallez S."/>
            <person name="Becker A."/>
            <person name="Gohl D.M."/>
            <person name="Silverstein K.A.T."/>
            <person name="Koren S."/>
            <person name="Bechman K.B."/>
            <person name="Herman A."/>
            <person name="Abrahante J.E."/>
            <person name="Garbe J."/>
        </authorList>
    </citation>
    <scope>NUCLEOTIDE SEQUENCE</scope>
    <source>
        <strain evidence="2">Duluth1</strain>
        <tissue evidence="2">Whole animal</tissue>
    </source>
</reference>
<evidence type="ECO:0000256" key="1">
    <source>
        <dbReference type="SAM" id="MobiDB-lite"/>
    </source>
</evidence>
<feature type="compositionally biased region" description="Basic residues" evidence="1">
    <location>
        <begin position="51"/>
        <end position="61"/>
    </location>
</feature>
<reference evidence="2" key="1">
    <citation type="journal article" date="2019" name="bioRxiv">
        <title>The Genome of the Zebra Mussel, Dreissena polymorpha: A Resource for Invasive Species Research.</title>
        <authorList>
            <person name="McCartney M.A."/>
            <person name="Auch B."/>
            <person name="Kono T."/>
            <person name="Mallez S."/>
            <person name="Zhang Y."/>
            <person name="Obille A."/>
            <person name="Becker A."/>
            <person name="Abrahante J.E."/>
            <person name="Garbe J."/>
            <person name="Badalamenti J.P."/>
            <person name="Herman A."/>
            <person name="Mangelson H."/>
            <person name="Liachko I."/>
            <person name="Sullivan S."/>
            <person name="Sone E.D."/>
            <person name="Koren S."/>
            <person name="Silverstein K.A.T."/>
            <person name="Beckman K.B."/>
            <person name="Gohl D.M."/>
        </authorList>
    </citation>
    <scope>NUCLEOTIDE SEQUENCE</scope>
    <source>
        <strain evidence="2">Duluth1</strain>
        <tissue evidence="2">Whole animal</tissue>
    </source>
</reference>
<proteinExistence type="predicted"/>
<dbReference type="Proteomes" id="UP000828390">
    <property type="component" value="Unassembled WGS sequence"/>
</dbReference>
<evidence type="ECO:0000313" key="3">
    <source>
        <dbReference type="Proteomes" id="UP000828390"/>
    </source>
</evidence>
<gene>
    <name evidence="2" type="ORF">DPMN_106168</name>
</gene>
<keyword evidence="3" id="KW-1185">Reference proteome</keyword>
<accession>A0A9D4K4N8</accession>
<comment type="caution">
    <text evidence="2">The sequence shown here is derived from an EMBL/GenBank/DDBJ whole genome shotgun (WGS) entry which is preliminary data.</text>
</comment>
<protein>
    <submittedName>
        <fullName evidence="2">Uncharacterized protein</fullName>
    </submittedName>
</protein>
<dbReference type="EMBL" id="JAIWYP010000004">
    <property type="protein sequence ID" value="KAH3832872.1"/>
    <property type="molecule type" value="Genomic_DNA"/>
</dbReference>
<feature type="compositionally biased region" description="Polar residues" evidence="1">
    <location>
        <begin position="1"/>
        <end position="11"/>
    </location>
</feature>
<feature type="compositionally biased region" description="Low complexity" evidence="1">
    <location>
        <begin position="20"/>
        <end position="36"/>
    </location>
</feature>
<evidence type="ECO:0000313" key="2">
    <source>
        <dbReference type="EMBL" id="KAH3832872.1"/>
    </source>
</evidence>
<organism evidence="2 3">
    <name type="scientific">Dreissena polymorpha</name>
    <name type="common">Zebra mussel</name>
    <name type="synonym">Mytilus polymorpha</name>
    <dbReference type="NCBI Taxonomy" id="45954"/>
    <lineage>
        <taxon>Eukaryota</taxon>
        <taxon>Metazoa</taxon>
        <taxon>Spiralia</taxon>
        <taxon>Lophotrochozoa</taxon>
        <taxon>Mollusca</taxon>
        <taxon>Bivalvia</taxon>
        <taxon>Autobranchia</taxon>
        <taxon>Heteroconchia</taxon>
        <taxon>Euheterodonta</taxon>
        <taxon>Imparidentia</taxon>
        <taxon>Neoheterodontei</taxon>
        <taxon>Myida</taxon>
        <taxon>Dreissenoidea</taxon>
        <taxon>Dreissenidae</taxon>
        <taxon>Dreissena</taxon>
    </lineage>
</organism>
<dbReference type="AlphaFoldDB" id="A0A9D4K4N8"/>